<name>A0A1F7ILT1_9BACT</name>
<feature type="domain" description="Bacterial sugar transferase" evidence="3">
    <location>
        <begin position="33"/>
        <end position="232"/>
    </location>
</feature>
<feature type="transmembrane region" description="Helical" evidence="2">
    <location>
        <begin position="39"/>
        <end position="60"/>
    </location>
</feature>
<dbReference type="Proteomes" id="UP000178040">
    <property type="component" value="Unassembled WGS sequence"/>
</dbReference>
<comment type="similarity">
    <text evidence="1">Belongs to the bacterial sugar transferase family.</text>
</comment>
<dbReference type="PANTHER" id="PTHR30576">
    <property type="entry name" value="COLANIC BIOSYNTHESIS UDP-GLUCOSE LIPID CARRIER TRANSFERASE"/>
    <property type="match status" value="1"/>
</dbReference>
<sequence>MPEFSPSLLKSAEVIMKSNSSLKGLKYMQSGAKRWLDTVVTFSTLPAVLPAIGLFGLLVLRQDGHYPFFKITEINPYTGKQTTILKIRSMTTNAPLEEEDFIGDSGSYAQAKRLKHDPRVTPLGHKLRRYSLDELPQLWQIFHDRSSSLVGPRYFRSGDINSISLEKDQPYAEWVERYKNGQILFGLTGLAQILGRALLSISDRLWLDLYYLDRMSFIADLKIVGLTTTAILSAKGSK</sequence>
<evidence type="ECO:0000259" key="3">
    <source>
        <dbReference type="Pfam" id="PF02397"/>
    </source>
</evidence>
<evidence type="ECO:0000313" key="4">
    <source>
        <dbReference type="EMBL" id="OGK44295.1"/>
    </source>
</evidence>
<dbReference type="AlphaFoldDB" id="A0A1F7ILT1"/>
<organism evidence="4 5">
    <name type="scientific">Candidatus Roizmanbacteria bacterium RIFCSPLOWO2_01_FULL_37_16</name>
    <dbReference type="NCBI Taxonomy" id="1802058"/>
    <lineage>
        <taxon>Bacteria</taxon>
        <taxon>Candidatus Roizmaniibacteriota</taxon>
    </lineage>
</organism>
<dbReference type="InterPro" id="IPR003362">
    <property type="entry name" value="Bact_transf"/>
</dbReference>
<dbReference type="Pfam" id="PF02397">
    <property type="entry name" value="Bac_transf"/>
    <property type="match status" value="1"/>
</dbReference>
<keyword evidence="2" id="KW-0812">Transmembrane</keyword>
<reference evidence="4 5" key="1">
    <citation type="journal article" date="2016" name="Nat. Commun.">
        <title>Thousands of microbial genomes shed light on interconnected biogeochemical processes in an aquifer system.</title>
        <authorList>
            <person name="Anantharaman K."/>
            <person name="Brown C.T."/>
            <person name="Hug L.A."/>
            <person name="Sharon I."/>
            <person name="Castelle C.J."/>
            <person name="Probst A.J."/>
            <person name="Thomas B.C."/>
            <person name="Singh A."/>
            <person name="Wilkins M.J."/>
            <person name="Karaoz U."/>
            <person name="Brodie E.L."/>
            <person name="Williams K.H."/>
            <person name="Hubbard S.S."/>
            <person name="Banfield J.F."/>
        </authorList>
    </citation>
    <scope>NUCLEOTIDE SEQUENCE [LARGE SCALE GENOMIC DNA]</scope>
</reference>
<dbReference type="PANTHER" id="PTHR30576:SF0">
    <property type="entry name" value="UNDECAPRENYL-PHOSPHATE N-ACETYLGALACTOSAMINYL 1-PHOSPHATE TRANSFERASE-RELATED"/>
    <property type="match status" value="1"/>
</dbReference>
<evidence type="ECO:0000256" key="2">
    <source>
        <dbReference type="SAM" id="Phobius"/>
    </source>
</evidence>
<comment type="caution">
    <text evidence="4">The sequence shown here is derived from an EMBL/GenBank/DDBJ whole genome shotgun (WGS) entry which is preliminary data.</text>
</comment>
<gene>
    <name evidence="4" type="ORF">A3B40_01500</name>
</gene>
<keyword evidence="2" id="KW-0472">Membrane</keyword>
<protein>
    <recommendedName>
        <fullName evidence="3">Bacterial sugar transferase domain-containing protein</fullName>
    </recommendedName>
</protein>
<accession>A0A1F7ILT1</accession>
<evidence type="ECO:0000256" key="1">
    <source>
        <dbReference type="ARBA" id="ARBA00006464"/>
    </source>
</evidence>
<dbReference type="GO" id="GO:0016780">
    <property type="term" value="F:phosphotransferase activity, for other substituted phosphate groups"/>
    <property type="evidence" value="ECO:0007669"/>
    <property type="project" value="TreeGrafter"/>
</dbReference>
<keyword evidence="2" id="KW-1133">Transmembrane helix</keyword>
<proteinExistence type="inferred from homology"/>
<dbReference type="EMBL" id="MGAI01000031">
    <property type="protein sequence ID" value="OGK44295.1"/>
    <property type="molecule type" value="Genomic_DNA"/>
</dbReference>
<evidence type="ECO:0000313" key="5">
    <source>
        <dbReference type="Proteomes" id="UP000178040"/>
    </source>
</evidence>